<sequence length="51" mass="5729">MCGGQSEIARLRDQSCVVKGKLLPQQLSYLGRTHTEACAKSLMETRHMVHE</sequence>
<dbReference type="AlphaFoldDB" id="A0A6G1Q4G8"/>
<reference evidence="2" key="2">
    <citation type="submission" date="2019-02" db="EMBL/GenBank/DDBJ databases">
        <title>Opniocepnalus argus Var Kimnra genome.</title>
        <authorList>
            <person name="Zhou C."/>
            <person name="Xiao S."/>
        </authorList>
    </citation>
    <scope>NUCLEOTIDE SEQUENCE [LARGE SCALE GENOMIC DNA]</scope>
</reference>
<evidence type="ECO:0000313" key="1">
    <source>
        <dbReference type="EMBL" id="KAF3697253.1"/>
    </source>
</evidence>
<organism evidence="1 2">
    <name type="scientific">Channa argus</name>
    <name type="common">Northern snakehead</name>
    <name type="synonym">Ophicephalus argus</name>
    <dbReference type="NCBI Taxonomy" id="215402"/>
    <lineage>
        <taxon>Eukaryota</taxon>
        <taxon>Metazoa</taxon>
        <taxon>Chordata</taxon>
        <taxon>Craniata</taxon>
        <taxon>Vertebrata</taxon>
        <taxon>Euteleostomi</taxon>
        <taxon>Actinopterygii</taxon>
        <taxon>Neopterygii</taxon>
        <taxon>Teleostei</taxon>
        <taxon>Neoteleostei</taxon>
        <taxon>Acanthomorphata</taxon>
        <taxon>Anabantaria</taxon>
        <taxon>Anabantiformes</taxon>
        <taxon>Channoidei</taxon>
        <taxon>Channidae</taxon>
        <taxon>Channa</taxon>
    </lineage>
</organism>
<accession>A0A6G1Q4G8</accession>
<dbReference type="EMBL" id="CM015723">
    <property type="protein sequence ID" value="KAF3697253.1"/>
    <property type="molecule type" value="Genomic_DNA"/>
</dbReference>
<keyword evidence="2" id="KW-1185">Reference proteome</keyword>
<dbReference type="Proteomes" id="UP000503349">
    <property type="component" value="Chromosome 12"/>
</dbReference>
<proteinExistence type="predicted"/>
<evidence type="ECO:0000313" key="2">
    <source>
        <dbReference type="Proteomes" id="UP000503349"/>
    </source>
</evidence>
<name>A0A6G1Q4G8_CHAAH</name>
<reference evidence="1 2" key="1">
    <citation type="submission" date="2019-02" db="EMBL/GenBank/DDBJ databases">
        <title>Opniocepnalus argus genome.</title>
        <authorList>
            <person name="Zhou C."/>
            <person name="Xiao S."/>
        </authorList>
    </citation>
    <scope>NUCLEOTIDE SEQUENCE [LARGE SCALE GENOMIC DNA]</scope>
    <source>
        <strain evidence="1">OARG1902GOOAL</strain>
        <tissue evidence="1">Muscle</tissue>
    </source>
</reference>
<gene>
    <name evidence="1" type="ORF">EXN66_Car012933</name>
</gene>
<protein>
    <submittedName>
        <fullName evidence="1">Uncharacterized protein</fullName>
    </submittedName>
</protein>